<sequence length="73" mass="8114">MAEPSLGLECPGCHEPWLRPTTVPGRYRCVYCLHRYELRSVCPGCGEHQTIVRMSSTATTECSHCGTSMLVEV</sequence>
<protein>
    <submittedName>
        <fullName evidence="2">Unannotated protein</fullName>
    </submittedName>
</protein>
<evidence type="ECO:0000313" key="2">
    <source>
        <dbReference type="EMBL" id="CAB5036223.1"/>
    </source>
</evidence>
<gene>
    <name evidence="1" type="ORF">UFOPK3522_00454</name>
    <name evidence="2" type="ORF">UFOPK4175_00904</name>
</gene>
<organism evidence="2">
    <name type="scientific">freshwater metagenome</name>
    <dbReference type="NCBI Taxonomy" id="449393"/>
    <lineage>
        <taxon>unclassified sequences</taxon>
        <taxon>metagenomes</taxon>
        <taxon>ecological metagenomes</taxon>
    </lineage>
</organism>
<reference evidence="2" key="1">
    <citation type="submission" date="2020-05" db="EMBL/GenBank/DDBJ databases">
        <authorList>
            <person name="Chiriac C."/>
            <person name="Salcher M."/>
            <person name="Ghai R."/>
            <person name="Kavagutti S V."/>
        </authorList>
    </citation>
    <scope>NUCLEOTIDE SEQUENCE</scope>
</reference>
<dbReference type="EMBL" id="CAESAO010000024">
    <property type="protein sequence ID" value="CAB4339412.1"/>
    <property type="molecule type" value="Genomic_DNA"/>
</dbReference>
<proteinExistence type="predicted"/>
<dbReference type="AlphaFoldDB" id="A0A6J7S519"/>
<evidence type="ECO:0000313" key="1">
    <source>
        <dbReference type="EMBL" id="CAB4339412.1"/>
    </source>
</evidence>
<name>A0A6J7S519_9ZZZZ</name>
<dbReference type="EMBL" id="CAFBPX010000161">
    <property type="protein sequence ID" value="CAB5036223.1"/>
    <property type="molecule type" value="Genomic_DNA"/>
</dbReference>
<dbReference type="SUPFAM" id="SSF161187">
    <property type="entry name" value="YfgJ-like"/>
    <property type="match status" value="1"/>
</dbReference>
<accession>A0A6J7S519</accession>